<accession>A0A0C2MD40</accession>
<gene>
    <name evidence="1" type="ORF">RF11_10324</name>
</gene>
<comment type="caution">
    <text evidence="1">The sequence shown here is derived from an EMBL/GenBank/DDBJ whole genome shotgun (WGS) entry which is preliminary data.</text>
</comment>
<name>A0A0C2MD40_THEKT</name>
<dbReference type="Proteomes" id="UP000031668">
    <property type="component" value="Unassembled WGS sequence"/>
</dbReference>
<sequence>MEFYDKRKCPKIVGGDKTRFIKNETNRPFGGKENILIETYINISYRSIDDGFQYRNSSFDYQSRLNMKIHEHLADSYDLTYNDNKSVSFWIILRESNVSEKTIDIKVPSRDATLNGIVTRGKHRNPGRPNIRSVMYRCRLEHLQSPR</sequence>
<keyword evidence="2" id="KW-1185">Reference proteome</keyword>
<dbReference type="EMBL" id="JWZT01005053">
    <property type="protein sequence ID" value="KII62219.1"/>
    <property type="molecule type" value="Genomic_DNA"/>
</dbReference>
<proteinExistence type="predicted"/>
<evidence type="ECO:0000313" key="1">
    <source>
        <dbReference type="EMBL" id="KII62219.1"/>
    </source>
</evidence>
<protein>
    <submittedName>
        <fullName evidence="1">Uncharacterized protein</fullName>
    </submittedName>
</protein>
<evidence type="ECO:0000313" key="2">
    <source>
        <dbReference type="Proteomes" id="UP000031668"/>
    </source>
</evidence>
<dbReference type="AlphaFoldDB" id="A0A0C2MD40"/>
<reference evidence="1 2" key="1">
    <citation type="journal article" date="2014" name="Genome Biol. Evol.">
        <title>The genome of the myxosporean Thelohanellus kitauei shows adaptations to nutrient acquisition within its fish host.</title>
        <authorList>
            <person name="Yang Y."/>
            <person name="Xiong J."/>
            <person name="Zhou Z."/>
            <person name="Huo F."/>
            <person name="Miao W."/>
            <person name="Ran C."/>
            <person name="Liu Y."/>
            <person name="Zhang J."/>
            <person name="Feng J."/>
            <person name="Wang M."/>
            <person name="Wang M."/>
            <person name="Wang L."/>
            <person name="Yao B."/>
        </authorList>
    </citation>
    <scope>NUCLEOTIDE SEQUENCE [LARGE SCALE GENOMIC DNA]</scope>
    <source>
        <strain evidence="1">Wuqing</strain>
    </source>
</reference>
<organism evidence="1 2">
    <name type="scientific">Thelohanellus kitauei</name>
    <name type="common">Myxosporean</name>
    <dbReference type="NCBI Taxonomy" id="669202"/>
    <lineage>
        <taxon>Eukaryota</taxon>
        <taxon>Metazoa</taxon>
        <taxon>Cnidaria</taxon>
        <taxon>Myxozoa</taxon>
        <taxon>Myxosporea</taxon>
        <taxon>Bivalvulida</taxon>
        <taxon>Platysporina</taxon>
        <taxon>Myxobolidae</taxon>
        <taxon>Thelohanellus</taxon>
    </lineage>
</organism>